<dbReference type="FunFam" id="3.40.50.300:FF:000433">
    <property type="entry name" value="Estrogen sulfotransferase"/>
    <property type="match status" value="1"/>
</dbReference>
<dbReference type="GO" id="GO:0005737">
    <property type="term" value="C:cytoplasm"/>
    <property type="evidence" value="ECO:0007669"/>
    <property type="project" value="UniProtKB-SubCell"/>
</dbReference>
<dbReference type="Proteomes" id="UP000189705">
    <property type="component" value="Unplaced"/>
</dbReference>
<comment type="subcellular location">
    <subcellularLocation>
        <location evidence="1">Cytoplasm</location>
    </subcellularLocation>
</comment>
<reference evidence="8" key="1">
    <citation type="submission" date="2025-08" db="UniProtKB">
        <authorList>
            <consortium name="RefSeq"/>
        </authorList>
    </citation>
    <scope>IDENTIFICATION</scope>
</reference>
<organism evidence="7 8">
    <name type="scientific">Alligator sinensis</name>
    <name type="common">Chinese alligator</name>
    <dbReference type="NCBI Taxonomy" id="38654"/>
    <lineage>
        <taxon>Eukaryota</taxon>
        <taxon>Metazoa</taxon>
        <taxon>Chordata</taxon>
        <taxon>Craniata</taxon>
        <taxon>Vertebrata</taxon>
        <taxon>Euteleostomi</taxon>
        <taxon>Archelosauria</taxon>
        <taxon>Archosauria</taxon>
        <taxon>Crocodylia</taxon>
        <taxon>Alligatoridae</taxon>
        <taxon>Alligatorinae</taxon>
        <taxon>Alligator</taxon>
    </lineage>
</organism>
<proteinExistence type="inferred from homology"/>
<dbReference type="AlphaFoldDB" id="A0A1U7SXR6"/>
<dbReference type="Pfam" id="PF00685">
    <property type="entry name" value="Sulfotransfer_1"/>
    <property type="match status" value="1"/>
</dbReference>
<comment type="similarity">
    <text evidence="2 5">Belongs to the sulfotransferase 1 family.</text>
</comment>
<dbReference type="PANTHER" id="PTHR11783">
    <property type="entry name" value="SULFOTRANSFERASE SULT"/>
    <property type="match status" value="1"/>
</dbReference>
<keyword evidence="7" id="KW-1185">Reference proteome</keyword>
<evidence type="ECO:0000313" key="8">
    <source>
        <dbReference type="RefSeq" id="XP_006038618.2"/>
    </source>
</evidence>
<dbReference type="Gene3D" id="3.40.50.300">
    <property type="entry name" value="P-loop containing nucleotide triphosphate hydrolases"/>
    <property type="match status" value="1"/>
</dbReference>
<dbReference type="InParanoid" id="A0A1U7SXR6"/>
<dbReference type="InterPro" id="IPR000863">
    <property type="entry name" value="Sulfotransferase_dom"/>
</dbReference>
<accession>A0A1U7SXR6</accession>
<dbReference type="RefSeq" id="XP_006038618.2">
    <property type="nucleotide sequence ID" value="XM_006038556.3"/>
</dbReference>
<dbReference type="STRING" id="38654.A0A1U7SXR6"/>
<keyword evidence="3" id="KW-0963">Cytoplasm</keyword>
<name>A0A1U7SXR6_ALLSI</name>
<evidence type="ECO:0000256" key="4">
    <source>
        <dbReference type="ARBA" id="ARBA00022679"/>
    </source>
</evidence>
<feature type="domain" description="Sulfotransferase" evidence="6">
    <location>
        <begin position="98"/>
        <end position="341"/>
    </location>
</feature>
<sequence>MTKQEEITCMAIKPSRWWEAEIKGSWRKQPTGIRAGETCNQTQAAKAALDLQTCTGHLWDDSWAMATQYFPYKGVLFPCFDYSPETLSYVESQFQVRDDDIFNVTYPKSGTNWMLEILSLIRCDGDPSWVRSVLNWDRAPWIETKTGLATALKYPPPRLLTSHLPLQLFPRSFQGSQAKVIYTLRSPKDVLVSLYHFSKVLRLYKDPGPIDTFLQDFLSGSLPYGSWFDHVAGWLGLRGHKNFLCITYEELQQDPWDSVRRICHFLGKELSEQHISSVVENASFQTMRGNKMSNVSQLPDEYMDHSKGQLLRKGVCGDWKNLLSEEQSRRVDAAYQEWMQALDITFPWD</sequence>
<evidence type="ECO:0000313" key="7">
    <source>
        <dbReference type="Proteomes" id="UP000189705"/>
    </source>
</evidence>
<evidence type="ECO:0000256" key="3">
    <source>
        <dbReference type="ARBA" id="ARBA00022490"/>
    </source>
</evidence>
<dbReference type="InterPro" id="IPR027417">
    <property type="entry name" value="P-loop_NTPase"/>
</dbReference>
<dbReference type="eggNOG" id="KOG1584">
    <property type="taxonomic scope" value="Eukaryota"/>
</dbReference>
<evidence type="ECO:0000256" key="2">
    <source>
        <dbReference type="ARBA" id="ARBA00005771"/>
    </source>
</evidence>
<evidence type="ECO:0000256" key="1">
    <source>
        <dbReference type="ARBA" id="ARBA00004496"/>
    </source>
</evidence>
<keyword evidence="4 5" id="KW-0808">Transferase</keyword>
<evidence type="ECO:0000259" key="6">
    <source>
        <dbReference type="Pfam" id="PF00685"/>
    </source>
</evidence>
<dbReference type="SUPFAM" id="SSF52540">
    <property type="entry name" value="P-loop containing nucleoside triphosphate hydrolases"/>
    <property type="match status" value="1"/>
</dbReference>
<gene>
    <name evidence="8" type="primary">LOC102370043</name>
</gene>
<evidence type="ECO:0000256" key="5">
    <source>
        <dbReference type="RuleBase" id="RU361155"/>
    </source>
</evidence>
<dbReference type="GO" id="GO:0008146">
    <property type="term" value="F:sulfotransferase activity"/>
    <property type="evidence" value="ECO:0007669"/>
    <property type="project" value="InterPro"/>
</dbReference>
<dbReference type="EC" id="2.8.2.-" evidence="5"/>
<dbReference type="KEGG" id="asn:102370043"/>
<protein>
    <recommendedName>
        <fullName evidence="5">Sulfotransferase</fullName>
        <ecNumber evidence="5">2.8.2.-</ecNumber>
    </recommendedName>
</protein>
<dbReference type="GeneID" id="102370043"/>